<dbReference type="RefSeq" id="XP_070888258.1">
    <property type="nucleotide sequence ID" value="XM_071025981.1"/>
</dbReference>
<accession>A0ABR4LYK9</accession>
<proteinExistence type="predicted"/>
<reference evidence="1 2" key="1">
    <citation type="submission" date="2024-07" db="EMBL/GenBank/DDBJ databases">
        <title>Section-level genome sequencing and comparative genomics of Aspergillus sections Usti and Cavernicolus.</title>
        <authorList>
            <consortium name="Lawrence Berkeley National Laboratory"/>
            <person name="Nybo J.L."/>
            <person name="Vesth T.C."/>
            <person name="Theobald S."/>
            <person name="Frisvad J.C."/>
            <person name="Larsen T.O."/>
            <person name="Kjaerboelling I."/>
            <person name="Rothschild-Mancinelli K."/>
            <person name="Lyhne E.K."/>
            <person name="Kogle M.E."/>
            <person name="Barry K."/>
            <person name="Clum A."/>
            <person name="Na H."/>
            <person name="Ledsgaard L."/>
            <person name="Lin J."/>
            <person name="Lipzen A."/>
            <person name="Kuo A."/>
            <person name="Riley R."/>
            <person name="Mondo S."/>
            <person name="Labutti K."/>
            <person name="Haridas S."/>
            <person name="Pangalinan J."/>
            <person name="Salamov A.A."/>
            <person name="Simmons B.A."/>
            <person name="Magnuson J.K."/>
            <person name="Chen J."/>
            <person name="Drula E."/>
            <person name="Henrissat B."/>
            <person name="Wiebenga A."/>
            <person name="Lubbers R.J."/>
            <person name="Gomes A.C."/>
            <person name="Macurrencykelacurrency M.R."/>
            <person name="Stajich J."/>
            <person name="Grigoriev I.V."/>
            <person name="Mortensen U.H."/>
            <person name="De Vries R.P."/>
            <person name="Baker S.E."/>
            <person name="Andersen M.R."/>
        </authorList>
    </citation>
    <scope>NUCLEOTIDE SEQUENCE [LARGE SCALE GENOMIC DNA]</scope>
    <source>
        <strain evidence="1 2">CBS 449.75</strain>
    </source>
</reference>
<sequence>MSFSLGWPLSPLSHSDFLSHVSAFCASGYPTFIWCTQHKTMCVTIYHAHSVSLFSCYDLHCPLQIVNDMVVSTAEQQAGRVLIIMSFVFLRVMSRVSHRSYHIVVKNRVSSSNYWLYAL</sequence>
<evidence type="ECO:0000313" key="1">
    <source>
        <dbReference type="EMBL" id="KAL2869279.1"/>
    </source>
</evidence>
<keyword evidence="2" id="KW-1185">Reference proteome</keyword>
<dbReference type="EMBL" id="JBFXLQ010000010">
    <property type="protein sequence ID" value="KAL2869279.1"/>
    <property type="molecule type" value="Genomic_DNA"/>
</dbReference>
<name>A0ABR4LYK9_9EURO</name>
<organism evidence="1 2">
    <name type="scientific">Aspergillus lucknowensis</name>
    <dbReference type="NCBI Taxonomy" id="176173"/>
    <lineage>
        <taxon>Eukaryota</taxon>
        <taxon>Fungi</taxon>
        <taxon>Dikarya</taxon>
        <taxon>Ascomycota</taxon>
        <taxon>Pezizomycotina</taxon>
        <taxon>Eurotiomycetes</taxon>
        <taxon>Eurotiomycetidae</taxon>
        <taxon>Eurotiales</taxon>
        <taxon>Aspergillaceae</taxon>
        <taxon>Aspergillus</taxon>
        <taxon>Aspergillus subgen. Nidulantes</taxon>
    </lineage>
</organism>
<gene>
    <name evidence="1" type="ORF">BJX67DRAFT_23451</name>
</gene>
<protein>
    <submittedName>
        <fullName evidence="1">Uncharacterized protein</fullName>
    </submittedName>
</protein>
<dbReference type="GeneID" id="98141053"/>
<dbReference type="Proteomes" id="UP001610432">
    <property type="component" value="Unassembled WGS sequence"/>
</dbReference>
<comment type="caution">
    <text evidence="1">The sequence shown here is derived from an EMBL/GenBank/DDBJ whole genome shotgun (WGS) entry which is preliminary data.</text>
</comment>
<evidence type="ECO:0000313" key="2">
    <source>
        <dbReference type="Proteomes" id="UP001610432"/>
    </source>
</evidence>